<protein>
    <submittedName>
        <fullName evidence="2">Uncharacterized protein</fullName>
    </submittedName>
</protein>
<comment type="caution">
    <text evidence="2">The sequence shown here is derived from an EMBL/GenBank/DDBJ whole genome shotgun (WGS) entry which is preliminary data.</text>
</comment>
<feature type="transmembrane region" description="Helical" evidence="1">
    <location>
        <begin position="63"/>
        <end position="86"/>
    </location>
</feature>
<dbReference type="Proteomes" id="UP001367508">
    <property type="component" value="Unassembled WGS sequence"/>
</dbReference>
<evidence type="ECO:0000313" key="2">
    <source>
        <dbReference type="EMBL" id="KAK7361104.1"/>
    </source>
</evidence>
<keyword evidence="3" id="KW-1185">Reference proteome</keyword>
<organism evidence="2 3">
    <name type="scientific">Canavalia gladiata</name>
    <name type="common">Sword bean</name>
    <name type="synonym">Dolichos gladiatus</name>
    <dbReference type="NCBI Taxonomy" id="3824"/>
    <lineage>
        <taxon>Eukaryota</taxon>
        <taxon>Viridiplantae</taxon>
        <taxon>Streptophyta</taxon>
        <taxon>Embryophyta</taxon>
        <taxon>Tracheophyta</taxon>
        <taxon>Spermatophyta</taxon>
        <taxon>Magnoliopsida</taxon>
        <taxon>eudicotyledons</taxon>
        <taxon>Gunneridae</taxon>
        <taxon>Pentapetalae</taxon>
        <taxon>rosids</taxon>
        <taxon>fabids</taxon>
        <taxon>Fabales</taxon>
        <taxon>Fabaceae</taxon>
        <taxon>Papilionoideae</taxon>
        <taxon>50 kb inversion clade</taxon>
        <taxon>NPAAA clade</taxon>
        <taxon>indigoferoid/millettioid clade</taxon>
        <taxon>Phaseoleae</taxon>
        <taxon>Canavalia</taxon>
    </lineage>
</organism>
<evidence type="ECO:0000256" key="1">
    <source>
        <dbReference type="SAM" id="Phobius"/>
    </source>
</evidence>
<reference evidence="2 3" key="1">
    <citation type="submission" date="2024-01" db="EMBL/GenBank/DDBJ databases">
        <title>The genomes of 5 underutilized Papilionoideae crops provide insights into root nodulation and disease resistanc.</title>
        <authorList>
            <person name="Jiang F."/>
        </authorList>
    </citation>
    <scope>NUCLEOTIDE SEQUENCE [LARGE SCALE GENOMIC DNA]</scope>
    <source>
        <strain evidence="2">LVBAO_FW01</strain>
        <tissue evidence="2">Leaves</tissue>
    </source>
</reference>
<gene>
    <name evidence="2" type="ORF">VNO77_03138</name>
</gene>
<proteinExistence type="predicted"/>
<keyword evidence="1" id="KW-0812">Transmembrane</keyword>
<accession>A0AAN9MZU8</accession>
<dbReference type="AlphaFoldDB" id="A0AAN9MZU8"/>
<keyword evidence="1" id="KW-1133">Transmembrane helix</keyword>
<keyword evidence="1" id="KW-0472">Membrane</keyword>
<evidence type="ECO:0000313" key="3">
    <source>
        <dbReference type="Proteomes" id="UP001367508"/>
    </source>
</evidence>
<sequence length="185" mass="21084">MTMAIHSIYDQHTYCVVIRTQPHYQDDKNEAAAIHFTQLPRLVEIAQSLTWTSSNKYLRFWSFPVRVFLIMILVNTLLVFGLLRFIHLSCLKGHKTNSMGHSALALKSVSQQFTPLYGWTSLEVATKGSKLRTIIQPGTLWGRMNPDCLKNKEYGQELRSLCGAPRFAAPEMNMNGLLMVLPLQE</sequence>
<dbReference type="EMBL" id="JAYMYQ010000001">
    <property type="protein sequence ID" value="KAK7361104.1"/>
    <property type="molecule type" value="Genomic_DNA"/>
</dbReference>
<name>A0AAN9MZU8_CANGL</name>